<feature type="compositionally biased region" description="Polar residues" evidence="8">
    <location>
        <begin position="742"/>
        <end position="755"/>
    </location>
</feature>
<dbReference type="Pfam" id="PF10513">
    <property type="entry name" value="EPL1"/>
    <property type="match status" value="1"/>
</dbReference>
<feature type="region of interest" description="Disordered" evidence="8">
    <location>
        <begin position="1"/>
        <end position="59"/>
    </location>
</feature>
<feature type="compositionally biased region" description="Basic residues" evidence="8">
    <location>
        <begin position="12"/>
        <end position="26"/>
    </location>
</feature>
<keyword evidence="3 7" id="KW-0805">Transcription regulation</keyword>
<feature type="compositionally biased region" description="Polar residues" evidence="8">
    <location>
        <begin position="385"/>
        <end position="405"/>
    </location>
</feature>
<sequence length="915" mass="100085">MRGNATGYGTKSRSKPRLTNKLKLVVHHGDIDADQPAIDDDDDKNKVSSTAGVDAEDSHEHHLQAVLSAASLRASGQPRASGSSVFIPTPDAAGHVPEWERFYPQNRWEEPEGYIRFSDTIEETQVGAVAVGCTYYMDEVDAEWLAKNNAELADAARASSPTSRGPPRSAKARGKEPESPSVSITEDEFELVMGILERITDERHPCLHADVSKFPSLTDFEPIFANRLPTSFFPNYRVPDSVPVPSQLLRMLRVIYPHWRERRLERDGRRIIPQINSDETNEGDPYVCFRRRDPKPVRKTRRSDTGSMDRMQSLFNNIRQLQHIAQSVVRREQLKHTRTLEEKNIMNCRMNLAEVKRKFPTTPFGSRDDDDVLVDKIVKRPKVEGTNTIRLSRRPQTQPSAQQAEPATPSGPTEMPDPRAVAAANRKKVDEFMQRNPQQERWWDDLTDATYMPLPPPAPPERQIRGLRLRVGRGGRRFVDRRPVSGPSASGGTTPSRETFGRLESLQFASRWPRTAEPPTGSSGSSEGGMSLKLKSGEVVTEEEFERAIVLSERWRYDRDERLEDTVDQPIVVDDYADRFILSRLARHSIEDYELLSSDQSAILQHLIPSQHRTSVPLMALDQARQRQLELERNPPQPKPSPTPTAATPVAATATPPAEPAATVTATAIAPVTTTASPSPVVGTVTPATASRLQALAMQQKAQAQSRPSSTQPQVAIRQSRPTVGLPNGKPLSNGALPNIQRPGSAQGISASTNGTPGMNMPGTAGAMVIPGAGGVGALNGPTAGGLTVPPQQQRGSTSPHENRGGSPLRPLSGMANGTAANPTPQAAYQQLTVQQQLELKRAFHSQNGLYTNGVNGVLGTPPIQLTLPQQRPQWNRTPTARPGVTTNGVTSSQTSPPPGHGSPTSQLLSVPQSF</sequence>
<accession>A0A0K6G9C4</accession>
<evidence type="ECO:0000256" key="6">
    <source>
        <dbReference type="ARBA" id="ARBA00025513"/>
    </source>
</evidence>
<dbReference type="GO" id="GO:0005634">
    <property type="term" value="C:nucleus"/>
    <property type="evidence" value="ECO:0007669"/>
    <property type="project" value="UniProtKB-SubCell"/>
</dbReference>
<dbReference type="EMBL" id="CYGV01001511">
    <property type="protein sequence ID" value="CUA74944.1"/>
    <property type="molecule type" value="Genomic_DNA"/>
</dbReference>
<keyword evidence="4 7" id="KW-0804">Transcription</keyword>
<comment type="function">
    <text evidence="6">Component of the NuA4 histone acetyltransferase complex which is involved in transcriptional activation of selected genes principally by acetylation of nucleosomal histone H4 and H2A. The NuA4 complex is also involved in DNA repair. Involved in gene silencing by neighboring heterochromatin, blockage of the silencing spreading along the chromosome, and required for cell cycle progression through G2/M.</text>
</comment>
<protein>
    <recommendedName>
        <fullName evidence="7">Enhancer of polycomb-like protein</fullName>
    </recommendedName>
</protein>
<feature type="region of interest" description="Disordered" evidence="8">
    <location>
        <begin position="696"/>
        <end position="755"/>
    </location>
</feature>
<dbReference type="Proteomes" id="UP000044841">
    <property type="component" value="Unassembled WGS sequence"/>
</dbReference>
<dbReference type="AlphaFoldDB" id="A0A0K6G9C4"/>
<keyword evidence="5 7" id="KW-0539">Nucleus</keyword>
<evidence type="ECO:0000256" key="5">
    <source>
        <dbReference type="ARBA" id="ARBA00023242"/>
    </source>
</evidence>
<evidence type="ECO:0000256" key="8">
    <source>
        <dbReference type="SAM" id="MobiDB-lite"/>
    </source>
</evidence>
<feature type="domain" description="Enhancer of polycomb-like N-terminal" evidence="9">
    <location>
        <begin position="16"/>
        <end position="198"/>
    </location>
</feature>
<dbReference type="GO" id="GO:0035267">
    <property type="term" value="C:NuA4 histone acetyltransferase complex"/>
    <property type="evidence" value="ECO:0007669"/>
    <property type="project" value="InterPro"/>
</dbReference>
<feature type="compositionally biased region" description="Low complexity" evidence="8">
    <location>
        <begin position="485"/>
        <end position="496"/>
    </location>
</feature>
<reference evidence="10 11" key="1">
    <citation type="submission" date="2015-07" db="EMBL/GenBank/DDBJ databases">
        <authorList>
            <person name="Noorani M."/>
        </authorList>
    </citation>
    <scope>NUCLEOTIDE SEQUENCE [LARGE SCALE GENOMIC DNA]</scope>
    <source>
        <strain evidence="10">BBA 69670</strain>
    </source>
</reference>
<organism evidence="10 11">
    <name type="scientific">Rhizoctonia solani</name>
    <dbReference type="NCBI Taxonomy" id="456999"/>
    <lineage>
        <taxon>Eukaryota</taxon>
        <taxon>Fungi</taxon>
        <taxon>Dikarya</taxon>
        <taxon>Basidiomycota</taxon>
        <taxon>Agaricomycotina</taxon>
        <taxon>Agaricomycetes</taxon>
        <taxon>Cantharellales</taxon>
        <taxon>Ceratobasidiaceae</taxon>
        <taxon>Rhizoctonia</taxon>
    </lineage>
</organism>
<feature type="compositionally biased region" description="Low complexity" evidence="8">
    <location>
        <begin position="521"/>
        <end position="534"/>
    </location>
</feature>
<feature type="compositionally biased region" description="Low complexity" evidence="8">
    <location>
        <begin position="696"/>
        <end position="705"/>
    </location>
</feature>
<dbReference type="InterPro" id="IPR024943">
    <property type="entry name" value="Enhancer_polycomb"/>
</dbReference>
<evidence type="ECO:0000256" key="2">
    <source>
        <dbReference type="ARBA" id="ARBA00008035"/>
    </source>
</evidence>
<feature type="region of interest" description="Disordered" evidence="8">
    <location>
        <begin position="632"/>
        <end position="662"/>
    </location>
</feature>
<dbReference type="PANTHER" id="PTHR14898">
    <property type="entry name" value="ENHANCER OF POLYCOMB"/>
    <property type="match status" value="1"/>
</dbReference>
<feature type="region of interest" description="Disordered" evidence="8">
    <location>
        <begin position="478"/>
        <end position="536"/>
    </location>
</feature>
<feature type="compositionally biased region" description="Polar residues" evidence="8">
    <location>
        <begin position="867"/>
        <end position="890"/>
    </location>
</feature>
<evidence type="ECO:0000256" key="3">
    <source>
        <dbReference type="ARBA" id="ARBA00023015"/>
    </source>
</evidence>
<evidence type="ECO:0000256" key="4">
    <source>
        <dbReference type="ARBA" id="ARBA00023163"/>
    </source>
</evidence>
<name>A0A0K6G9C4_9AGAM</name>
<proteinExistence type="inferred from homology"/>
<dbReference type="InterPro" id="IPR019542">
    <property type="entry name" value="Enhancer_polycomb-like_N"/>
</dbReference>
<evidence type="ECO:0000256" key="1">
    <source>
        <dbReference type="ARBA" id="ARBA00004123"/>
    </source>
</evidence>
<dbReference type="GO" id="GO:0006357">
    <property type="term" value="P:regulation of transcription by RNA polymerase II"/>
    <property type="evidence" value="ECO:0007669"/>
    <property type="project" value="InterPro"/>
</dbReference>
<feature type="region of interest" description="Disordered" evidence="8">
    <location>
        <begin position="781"/>
        <end position="823"/>
    </location>
</feature>
<evidence type="ECO:0000259" key="9">
    <source>
        <dbReference type="Pfam" id="PF10513"/>
    </source>
</evidence>
<comment type="subcellular location">
    <subcellularLocation>
        <location evidence="1 7">Nucleus</location>
    </subcellularLocation>
</comment>
<evidence type="ECO:0000313" key="10">
    <source>
        <dbReference type="EMBL" id="CUA74944.1"/>
    </source>
</evidence>
<feature type="compositionally biased region" description="Polar residues" evidence="8">
    <location>
        <begin position="790"/>
        <end position="800"/>
    </location>
</feature>
<feature type="region of interest" description="Disordered" evidence="8">
    <location>
        <begin position="154"/>
        <end position="184"/>
    </location>
</feature>
<comment type="similarity">
    <text evidence="2 7">Belongs to the enhancer of polycomb family.</text>
</comment>
<feature type="compositionally biased region" description="Low complexity" evidence="8">
    <location>
        <begin position="644"/>
        <end position="662"/>
    </location>
</feature>
<evidence type="ECO:0000256" key="7">
    <source>
        <dbReference type="RuleBase" id="RU361124"/>
    </source>
</evidence>
<feature type="region of interest" description="Disordered" evidence="8">
    <location>
        <begin position="862"/>
        <end position="915"/>
    </location>
</feature>
<keyword evidence="11" id="KW-1185">Reference proteome</keyword>
<evidence type="ECO:0000313" key="11">
    <source>
        <dbReference type="Proteomes" id="UP000044841"/>
    </source>
</evidence>
<feature type="region of interest" description="Disordered" evidence="8">
    <location>
        <begin position="384"/>
        <end position="419"/>
    </location>
</feature>
<gene>
    <name evidence="10" type="ORF">RSOLAG22IIIB_01578</name>
</gene>